<proteinExistence type="predicted"/>
<sequence>MGLKKYGKGDWRNISRNFVTSRTPTQVASHAQKYFIRHHLGGRDKRRSSIRDITTVNLAESKSHSPDNNRPPSADHSPSVVHPRHHSSMSRMATTLYSWNPTNGSLLSLYGSQIGAYNPAFQMDSMQFR</sequence>
<evidence type="ECO:0000313" key="1">
    <source>
        <dbReference type="EMBL" id="KAI8542622.1"/>
    </source>
</evidence>
<comment type="caution">
    <text evidence="1">The sequence shown here is derived from an EMBL/GenBank/DDBJ whole genome shotgun (WGS) entry which is preliminary data.</text>
</comment>
<evidence type="ECO:0000313" key="2">
    <source>
        <dbReference type="Proteomes" id="UP001062846"/>
    </source>
</evidence>
<dbReference type="Proteomes" id="UP001062846">
    <property type="component" value="Chromosome 8"/>
</dbReference>
<name>A0ACC0MQ72_RHOML</name>
<protein>
    <submittedName>
        <fullName evidence="1">Uncharacterized protein</fullName>
    </submittedName>
</protein>
<gene>
    <name evidence="1" type="ORF">RHMOL_Rhmol08G0151700</name>
</gene>
<accession>A0ACC0MQ72</accession>
<reference evidence="1" key="1">
    <citation type="submission" date="2022-02" db="EMBL/GenBank/DDBJ databases">
        <title>Plant Genome Project.</title>
        <authorList>
            <person name="Zhang R.-G."/>
        </authorList>
    </citation>
    <scope>NUCLEOTIDE SEQUENCE</scope>
    <source>
        <strain evidence="1">AT1</strain>
    </source>
</reference>
<dbReference type="EMBL" id="CM046395">
    <property type="protein sequence ID" value="KAI8542622.1"/>
    <property type="molecule type" value="Genomic_DNA"/>
</dbReference>
<organism evidence="1 2">
    <name type="scientific">Rhododendron molle</name>
    <name type="common">Chinese azalea</name>
    <name type="synonym">Azalea mollis</name>
    <dbReference type="NCBI Taxonomy" id="49168"/>
    <lineage>
        <taxon>Eukaryota</taxon>
        <taxon>Viridiplantae</taxon>
        <taxon>Streptophyta</taxon>
        <taxon>Embryophyta</taxon>
        <taxon>Tracheophyta</taxon>
        <taxon>Spermatophyta</taxon>
        <taxon>Magnoliopsida</taxon>
        <taxon>eudicotyledons</taxon>
        <taxon>Gunneridae</taxon>
        <taxon>Pentapetalae</taxon>
        <taxon>asterids</taxon>
        <taxon>Ericales</taxon>
        <taxon>Ericaceae</taxon>
        <taxon>Ericoideae</taxon>
        <taxon>Rhodoreae</taxon>
        <taxon>Rhododendron</taxon>
    </lineage>
</organism>
<keyword evidence="2" id="KW-1185">Reference proteome</keyword>